<feature type="disulfide bond" evidence="3">
    <location>
        <begin position="179"/>
        <end position="194"/>
    </location>
</feature>
<keyword evidence="5" id="KW-0812">Transmembrane</keyword>
<name>A0A433U7A3_ELYCH</name>
<dbReference type="PANTHER" id="PTHR24652">
    <property type="entry name" value="LOW-DENSITY LIPOPROTEIN RECEPTOR CLASS A DOMAIN-CONTAINING PROTEIN 2"/>
    <property type="match status" value="1"/>
</dbReference>
<organism evidence="8 9">
    <name type="scientific">Elysia chlorotica</name>
    <name type="common">Eastern emerald elysia</name>
    <name type="synonym">Sea slug</name>
    <dbReference type="NCBI Taxonomy" id="188477"/>
    <lineage>
        <taxon>Eukaryota</taxon>
        <taxon>Metazoa</taxon>
        <taxon>Spiralia</taxon>
        <taxon>Lophotrochozoa</taxon>
        <taxon>Mollusca</taxon>
        <taxon>Gastropoda</taxon>
        <taxon>Heterobranchia</taxon>
        <taxon>Euthyneura</taxon>
        <taxon>Panpulmonata</taxon>
        <taxon>Sacoglossa</taxon>
        <taxon>Placobranchoidea</taxon>
        <taxon>Plakobranchidae</taxon>
        <taxon>Elysia</taxon>
    </lineage>
</organism>
<dbReference type="SMART" id="SM00042">
    <property type="entry name" value="CUB"/>
    <property type="match status" value="1"/>
</dbReference>
<evidence type="ECO:0000256" key="4">
    <source>
        <dbReference type="SAM" id="MobiDB-lite"/>
    </source>
</evidence>
<protein>
    <recommendedName>
        <fullName evidence="7">CUB domain-containing protein</fullName>
    </recommendedName>
</protein>
<evidence type="ECO:0000256" key="2">
    <source>
        <dbReference type="PROSITE-ProRule" id="PRU00059"/>
    </source>
</evidence>
<accession>A0A433U7A3</accession>
<dbReference type="InterPro" id="IPR002172">
    <property type="entry name" value="LDrepeatLR_classA_rpt"/>
</dbReference>
<feature type="region of interest" description="Disordered" evidence="4">
    <location>
        <begin position="278"/>
        <end position="307"/>
    </location>
</feature>
<dbReference type="Pfam" id="PF00431">
    <property type="entry name" value="CUB"/>
    <property type="match status" value="1"/>
</dbReference>
<evidence type="ECO:0000256" key="3">
    <source>
        <dbReference type="PROSITE-ProRule" id="PRU00124"/>
    </source>
</evidence>
<dbReference type="SUPFAM" id="SSF57424">
    <property type="entry name" value="LDL receptor-like module"/>
    <property type="match status" value="1"/>
</dbReference>
<evidence type="ECO:0000259" key="7">
    <source>
        <dbReference type="PROSITE" id="PS01180"/>
    </source>
</evidence>
<dbReference type="OrthoDB" id="6514358at2759"/>
<dbReference type="InterPro" id="IPR035914">
    <property type="entry name" value="Sperma_CUB_dom_sf"/>
</dbReference>
<dbReference type="CDD" id="cd00112">
    <property type="entry name" value="LDLa"/>
    <property type="match status" value="1"/>
</dbReference>
<proteinExistence type="predicted"/>
<dbReference type="PROSITE" id="PS01209">
    <property type="entry name" value="LDLRA_1"/>
    <property type="match status" value="1"/>
</dbReference>
<evidence type="ECO:0000256" key="1">
    <source>
        <dbReference type="ARBA" id="ARBA00023157"/>
    </source>
</evidence>
<sequence>MAPRVHQAQAFSFYCIIVLSMAISKSNGLTLEFMELLCGRTYTFDTSFQMDSGTGITYKNQLDCSLTVTAPSGHFVLALITRFELEAAFSGTCSDYLDFHNGTDTSAPKLNPTDLCGWGTNIPSNLTSSGQSMTLRLVTDSTGVYHGFNIVFTAVYSEPCTGSDFACANQLCIDPSLRCDNYDQCGDKSDEDNCDSYGGSSSINVAMVAAVAATGVVVLALIVGVVVYKVRDRSRWKRFVNTHIDYDDEDGIVEPPPSYPITHKYYKGVRGQPALYTSPGHHVKVTSDTSAGSSTEIQMTPGSNETV</sequence>
<dbReference type="AlphaFoldDB" id="A0A433U7A3"/>
<evidence type="ECO:0000256" key="5">
    <source>
        <dbReference type="SAM" id="Phobius"/>
    </source>
</evidence>
<keyword evidence="6" id="KW-0732">Signal</keyword>
<dbReference type="PROSITE" id="PS01180">
    <property type="entry name" value="CUB"/>
    <property type="match status" value="1"/>
</dbReference>
<gene>
    <name evidence="8" type="ORF">EGW08_002511</name>
</gene>
<dbReference type="SUPFAM" id="SSF49854">
    <property type="entry name" value="Spermadhesin, CUB domain"/>
    <property type="match status" value="1"/>
</dbReference>
<dbReference type="SMART" id="SM00192">
    <property type="entry name" value="LDLa"/>
    <property type="match status" value="1"/>
</dbReference>
<dbReference type="Gene3D" id="2.60.120.290">
    <property type="entry name" value="Spermadhesin, CUB domain"/>
    <property type="match status" value="1"/>
</dbReference>
<dbReference type="EMBL" id="RQTK01000049">
    <property type="protein sequence ID" value="RUS89693.1"/>
    <property type="molecule type" value="Genomic_DNA"/>
</dbReference>
<dbReference type="Gene3D" id="4.10.400.10">
    <property type="entry name" value="Low-density Lipoprotein Receptor"/>
    <property type="match status" value="1"/>
</dbReference>
<keyword evidence="9" id="KW-1185">Reference proteome</keyword>
<feature type="transmembrane region" description="Helical" evidence="5">
    <location>
        <begin position="205"/>
        <end position="228"/>
    </location>
</feature>
<feature type="compositionally biased region" description="Polar residues" evidence="4">
    <location>
        <begin position="286"/>
        <end position="307"/>
    </location>
</feature>
<keyword evidence="5" id="KW-0472">Membrane</keyword>
<feature type="signal peptide" evidence="6">
    <location>
        <begin position="1"/>
        <end position="28"/>
    </location>
</feature>
<evidence type="ECO:0000313" key="8">
    <source>
        <dbReference type="EMBL" id="RUS89693.1"/>
    </source>
</evidence>
<dbReference type="InterPro" id="IPR023415">
    <property type="entry name" value="LDLR_class-A_CS"/>
</dbReference>
<dbReference type="Pfam" id="PF00057">
    <property type="entry name" value="Ldl_recept_a"/>
    <property type="match status" value="1"/>
</dbReference>
<dbReference type="PANTHER" id="PTHR24652:SF69">
    <property type="entry name" value="CUB DOMAIN-CONTAINING PROTEIN"/>
    <property type="match status" value="1"/>
</dbReference>
<dbReference type="InterPro" id="IPR042333">
    <property type="entry name" value="LRAD2/Mig-13-like"/>
</dbReference>
<evidence type="ECO:0000313" key="9">
    <source>
        <dbReference type="Proteomes" id="UP000271974"/>
    </source>
</evidence>
<dbReference type="Proteomes" id="UP000271974">
    <property type="component" value="Unassembled WGS sequence"/>
</dbReference>
<feature type="disulfide bond" evidence="3">
    <location>
        <begin position="160"/>
        <end position="172"/>
    </location>
</feature>
<feature type="disulfide bond" evidence="3">
    <location>
        <begin position="167"/>
        <end position="185"/>
    </location>
</feature>
<evidence type="ECO:0000256" key="6">
    <source>
        <dbReference type="SAM" id="SignalP"/>
    </source>
</evidence>
<dbReference type="STRING" id="188477.A0A433U7A3"/>
<dbReference type="InterPro" id="IPR000859">
    <property type="entry name" value="CUB_dom"/>
</dbReference>
<feature type="chain" id="PRO_5019232769" description="CUB domain-containing protein" evidence="6">
    <location>
        <begin position="29"/>
        <end position="307"/>
    </location>
</feature>
<keyword evidence="1 3" id="KW-1015">Disulfide bond</keyword>
<comment type="caution">
    <text evidence="8">The sequence shown here is derived from an EMBL/GenBank/DDBJ whole genome shotgun (WGS) entry which is preliminary data.</text>
</comment>
<comment type="caution">
    <text evidence="2">Lacks conserved residue(s) required for the propagation of feature annotation.</text>
</comment>
<dbReference type="InterPro" id="IPR036055">
    <property type="entry name" value="LDL_receptor-like_sf"/>
</dbReference>
<keyword evidence="5" id="KW-1133">Transmembrane helix</keyword>
<reference evidence="8 9" key="1">
    <citation type="submission" date="2019-01" db="EMBL/GenBank/DDBJ databases">
        <title>A draft genome assembly of the solar-powered sea slug Elysia chlorotica.</title>
        <authorList>
            <person name="Cai H."/>
            <person name="Li Q."/>
            <person name="Fang X."/>
            <person name="Li J."/>
            <person name="Curtis N.E."/>
            <person name="Altenburger A."/>
            <person name="Shibata T."/>
            <person name="Feng M."/>
            <person name="Maeda T."/>
            <person name="Schwartz J.A."/>
            <person name="Shigenobu S."/>
            <person name="Lundholm N."/>
            <person name="Nishiyama T."/>
            <person name="Yang H."/>
            <person name="Hasebe M."/>
            <person name="Li S."/>
            <person name="Pierce S.K."/>
            <person name="Wang J."/>
        </authorList>
    </citation>
    <scope>NUCLEOTIDE SEQUENCE [LARGE SCALE GENOMIC DNA]</scope>
    <source>
        <strain evidence="8">EC2010</strain>
        <tissue evidence="8">Whole organism of an adult</tissue>
    </source>
</reference>
<dbReference type="PROSITE" id="PS50068">
    <property type="entry name" value="LDLRA_2"/>
    <property type="match status" value="1"/>
</dbReference>
<dbReference type="CDD" id="cd00041">
    <property type="entry name" value="CUB"/>
    <property type="match status" value="1"/>
</dbReference>
<feature type="domain" description="CUB" evidence="7">
    <location>
        <begin position="38"/>
        <end position="155"/>
    </location>
</feature>